<evidence type="ECO:0000313" key="2">
    <source>
        <dbReference type="Proteomes" id="UP001732700"/>
    </source>
</evidence>
<dbReference type="Proteomes" id="UP001732700">
    <property type="component" value="Chromosome 1D"/>
</dbReference>
<organism evidence="1 2">
    <name type="scientific">Avena sativa</name>
    <name type="common">Oat</name>
    <dbReference type="NCBI Taxonomy" id="4498"/>
    <lineage>
        <taxon>Eukaryota</taxon>
        <taxon>Viridiplantae</taxon>
        <taxon>Streptophyta</taxon>
        <taxon>Embryophyta</taxon>
        <taxon>Tracheophyta</taxon>
        <taxon>Spermatophyta</taxon>
        <taxon>Magnoliopsida</taxon>
        <taxon>Liliopsida</taxon>
        <taxon>Poales</taxon>
        <taxon>Poaceae</taxon>
        <taxon>BOP clade</taxon>
        <taxon>Pooideae</taxon>
        <taxon>Poodae</taxon>
        <taxon>Poeae</taxon>
        <taxon>Poeae Chloroplast Group 1 (Aveneae type)</taxon>
        <taxon>Aveninae</taxon>
        <taxon>Avena</taxon>
    </lineage>
</organism>
<sequence>MPASTSMSKILSRPSSSSTSFGRLRHHAVPAAFARNPGGPRVKPRQSCTRHSLTSRRRFAGSCHTGASSGTSLAGASGEGAFAGGYEDGGLPFVKLSSDILQAELSLLKDEEAPSPLLTTLPSLQKGNRGDGHLESTPAYPAAMNALYAACLAGNATEHLWNFTWPAAVAMLHQSLLPVAVLGFFTKLVVFVAGPLVGDLVSSLPRIPTYRSLTVIQAAAHLVSAAMIAHAFTIPRTSTALELLLRPWFALLVASTAIDGLSCVSTGIIAERDFVLQLAGEGRPVALAQANATLSRVDLICETAGASIFAFLLSKNDPLTCIKLSCLISLSALPLHIFLGGMMNRLADGIFDHSEHRRSPDATFTFDIRRIVEDASATIRHGWKEYVSQPVLPASLSYVLVCFNVALAPGALMTTFLIHNGVSPLVLGVFGGSSALMGILATFMTPSLVKELGILRSGAVGLLAQSTLLSAAVLVYLSGSISRRGALFVFLGLIVASRLGHMAYSVIGLQVVQTGNPIGKAKLIGATEIAVASLAELGMMAVAVAAKDVSSFGVVAVLSAAAVAAAAWLYCGWLANPAQKLKTLFPL</sequence>
<evidence type="ECO:0000313" key="1">
    <source>
        <dbReference type="EnsemblPlants" id="AVESA.00010b.r2.1DG0137700.1.CDS"/>
    </source>
</evidence>
<keyword evidence="2" id="KW-1185">Reference proteome</keyword>
<reference evidence="1" key="1">
    <citation type="submission" date="2021-05" db="EMBL/GenBank/DDBJ databases">
        <authorList>
            <person name="Scholz U."/>
            <person name="Mascher M."/>
            <person name="Fiebig A."/>
        </authorList>
    </citation>
    <scope>NUCLEOTIDE SEQUENCE [LARGE SCALE GENOMIC DNA]</scope>
</reference>
<name>A0ACD5TWV4_AVESA</name>
<proteinExistence type="predicted"/>
<protein>
    <submittedName>
        <fullName evidence="1">Uncharacterized protein</fullName>
    </submittedName>
</protein>
<dbReference type="EnsemblPlants" id="AVESA.00010b.r2.1DG0137700.1">
    <property type="protein sequence ID" value="AVESA.00010b.r2.1DG0137700.1.CDS"/>
    <property type="gene ID" value="AVESA.00010b.r2.1DG0137700"/>
</dbReference>
<reference evidence="1" key="2">
    <citation type="submission" date="2025-09" db="UniProtKB">
        <authorList>
            <consortium name="EnsemblPlants"/>
        </authorList>
    </citation>
    <scope>IDENTIFICATION</scope>
</reference>
<accession>A0ACD5TWV4</accession>